<dbReference type="AlphaFoldDB" id="A0A836HC69"/>
<dbReference type="GeneID" id="94286869"/>
<dbReference type="PANTHER" id="PTHR23101">
    <property type="entry name" value="RAB GDP/GTP EXCHANGE FACTOR"/>
    <property type="match status" value="1"/>
</dbReference>
<proteinExistence type="predicted"/>
<feature type="domain" description="VPS9" evidence="2">
    <location>
        <begin position="534"/>
        <end position="698"/>
    </location>
</feature>
<dbReference type="SUPFAM" id="SSF109993">
    <property type="entry name" value="VPS9 domain"/>
    <property type="match status" value="1"/>
</dbReference>
<dbReference type="Pfam" id="PF02204">
    <property type="entry name" value="VPS9"/>
    <property type="match status" value="1"/>
</dbReference>
<sequence>MMSFETRDAVKDYELSQNVLLRSILPGGLLESLEVKQRCETLLVPRQASLEVVDIAQYFLATPQSSCPAAGVESTSLLTALFGEDEETLEKGRGDTPKTRDGCGAPGTPGVTFPPENGDAFRAALARFLDYHLLHFDSFGISEFVNLNGQRGAFAEDLDHVKRFGHFGKIPVIADAGALCPSQSDPGTAVTVSAADAAARTLSCRPSSLQMFIIDQPLMDSNEISFIRNTLRKLCLPMAPRVTASEGAVESTTGLAKISSAMNDPNTEHIPAQANLPNLSACTLARIAALDMEEAKETDPAEGLCTETVVIEDFEDEPPKDADLEACVTKHTYISEQQRQRQSSECKCAEGTMARAASSARFDGCLASAPSPSTSSSSAKCPQAVRMTPTCSSQQPFSGSGATASALPTTTPASLHANVLRREYSRECIKDYRRVVAADNDIAYNVFEDFMSTQCPNSLAMMLSEYVSKNQQLQQPILNNIKYNTFIEKCHAQLRHIPFLSRNKSRLTAVREGIERYVTTRLYRQLFNVSEDDKRKNTLLQQKLTRLENMAPESLDALPEVERHHVWGQAMFELDGMDFFISPREKLRCGMRAYELLSLAIGDILRQRRHAAQGGSASPTGSTPTNVGDEPLVFGADASLPCFLLLVLRARPLSFVHNVSYIEKFRHPTLMSDMESYCLATLQSSLIFWQNCRDDGQISPAAAAGTTPGGGASLLHTAGSTDSHALATCPSPISGIIKKQPPPPRMTENDLLPSVRQTSLSRRQQATAVTSNACVDRAAVLPGGSVSSQEESPTGLDVLFGCSNRKLMPVASDASPGTKGVSSRGNPAPPPHTKSAGDSLPGTAPGLAARQLPPQGTLLASTSVVPHAGAVPQVNVEPSFHTDWTKSPISPQCASNASSRERVRDLLITQNKSFEQLTPTELRMVVEQARLLLREGR</sequence>
<evidence type="ECO:0000313" key="4">
    <source>
        <dbReference type="Proteomes" id="UP000674318"/>
    </source>
</evidence>
<accession>A0A836HC69</accession>
<dbReference type="PANTHER" id="PTHR23101:SF25">
    <property type="entry name" value="GTPASE-ACTIVATING PROTEIN AND VPS9 DOMAIN-CONTAINING PROTEIN 1"/>
    <property type="match status" value="1"/>
</dbReference>
<keyword evidence="4" id="KW-1185">Reference proteome</keyword>
<dbReference type="GO" id="GO:0016192">
    <property type="term" value="P:vesicle-mediated transport"/>
    <property type="evidence" value="ECO:0007669"/>
    <property type="project" value="InterPro"/>
</dbReference>
<organism evidence="3 4">
    <name type="scientific">Porcisia hertigi</name>
    <dbReference type="NCBI Taxonomy" id="2761500"/>
    <lineage>
        <taxon>Eukaryota</taxon>
        <taxon>Discoba</taxon>
        <taxon>Euglenozoa</taxon>
        <taxon>Kinetoplastea</taxon>
        <taxon>Metakinetoplastina</taxon>
        <taxon>Trypanosomatida</taxon>
        <taxon>Trypanosomatidae</taxon>
        <taxon>Leishmaniinae</taxon>
        <taxon>Porcisia</taxon>
    </lineage>
</organism>
<dbReference type="GO" id="GO:0030139">
    <property type="term" value="C:endocytic vesicle"/>
    <property type="evidence" value="ECO:0007669"/>
    <property type="project" value="TreeGrafter"/>
</dbReference>
<dbReference type="InterPro" id="IPR037191">
    <property type="entry name" value="VPS9_dom_sf"/>
</dbReference>
<dbReference type="InterPro" id="IPR003123">
    <property type="entry name" value="VPS9"/>
</dbReference>
<dbReference type="InterPro" id="IPR045046">
    <property type="entry name" value="Vps9-like"/>
</dbReference>
<comment type="caution">
    <text evidence="3">The sequence shown here is derived from an EMBL/GenBank/DDBJ whole genome shotgun (WGS) entry which is preliminary data.</text>
</comment>
<dbReference type="RefSeq" id="XP_067752949.1">
    <property type="nucleotide sequence ID" value="XM_067896792.1"/>
</dbReference>
<feature type="region of interest" description="Disordered" evidence="1">
    <location>
        <begin position="810"/>
        <end position="850"/>
    </location>
</feature>
<dbReference type="Gene3D" id="1.20.1050.80">
    <property type="entry name" value="VPS9 domain"/>
    <property type="match status" value="1"/>
</dbReference>
<dbReference type="KEGG" id="phet:94286869"/>
<dbReference type="GO" id="GO:0031267">
    <property type="term" value="F:small GTPase binding"/>
    <property type="evidence" value="ECO:0007669"/>
    <property type="project" value="TreeGrafter"/>
</dbReference>
<evidence type="ECO:0000256" key="1">
    <source>
        <dbReference type="SAM" id="MobiDB-lite"/>
    </source>
</evidence>
<dbReference type="EMBL" id="JAFJZO010000036">
    <property type="protein sequence ID" value="KAG5490621.1"/>
    <property type="molecule type" value="Genomic_DNA"/>
</dbReference>
<dbReference type="GO" id="GO:0005085">
    <property type="term" value="F:guanyl-nucleotide exchange factor activity"/>
    <property type="evidence" value="ECO:0007669"/>
    <property type="project" value="InterPro"/>
</dbReference>
<evidence type="ECO:0000313" key="3">
    <source>
        <dbReference type="EMBL" id="KAG5490621.1"/>
    </source>
</evidence>
<evidence type="ECO:0000259" key="2">
    <source>
        <dbReference type="PROSITE" id="PS51205"/>
    </source>
</evidence>
<dbReference type="OrthoDB" id="300289at2759"/>
<name>A0A836HC69_9TRYP</name>
<dbReference type="Proteomes" id="UP000674318">
    <property type="component" value="Unassembled WGS sequence"/>
</dbReference>
<feature type="compositionally biased region" description="Basic and acidic residues" evidence="1">
    <location>
        <begin position="89"/>
        <end position="101"/>
    </location>
</feature>
<dbReference type="PROSITE" id="PS51205">
    <property type="entry name" value="VPS9"/>
    <property type="match status" value="1"/>
</dbReference>
<feature type="region of interest" description="Disordered" evidence="1">
    <location>
        <begin position="87"/>
        <end position="114"/>
    </location>
</feature>
<dbReference type="GO" id="GO:0005829">
    <property type="term" value="C:cytosol"/>
    <property type="evidence" value="ECO:0007669"/>
    <property type="project" value="TreeGrafter"/>
</dbReference>
<reference evidence="3 4" key="1">
    <citation type="submission" date="2021-02" db="EMBL/GenBank/DDBJ databases">
        <title>Porcisia hertigi Genome sequencing and assembly.</title>
        <authorList>
            <person name="Almutairi H."/>
            <person name="Gatherer D."/>
        </authorList>
    </citation>
    <scope>NUCLEOTIDE SEQUENCE [LARGE SCALE GENOMIC DNA]</scope>
    <source>
        <strain evidence="3 4">C119</strain>
    </source>
</reference>
<protein>
    <recommendedName>
        <fullName evidence="2">VPS9 domain-containing protein</fullName>
    </recommendedName>
</protein>
<gene>
    <name evidence="3" type="ORF">JKF63_00742</name>
</gene>